<evidence type="ECO:0000313" key="3">
    <source>
        <dbReference type="Proteomes" id="UP000306402"/>
    </source>
</evidence>
<dbReference type="RefSeq" id="WP_138367982.1">
    <property type="nucleotide sequence ID" value="NZ_VCEJ01000008.1"/>
</dbReference>
<proteinExistence type="predicted"/>
<keyword evidence="2" id="KW-0560">Oxidoreductase</keyword>
<comment type="caution">
    <text evidence="2">The sequence shown here is derived from an EMBL/GenBank/DDBJ whole genome shotgun (WGS) entry which is preliminary data.</text>
</comment>
<dbReference type="PANTHER" id="PTHR20883">
    <property type="entry name" value="PHYTANOYL-COA DIOXYGENASE DOMAIN CONTAINING 1"/>
    <property type="match status" value="1"/>
</dbReference>
<keyword evidence="3" id="KW-1185">Reference proteome</keyword>
<dbReference type="OrthoDB" id="9814777at2"/>
<evidence type="ECO:0000313" key="2">
    <source>
        <dbReference type="EMBL" id="TLU97882.1"/>
    </source>
</evidence>
<dbReference type="Gene3D" id="2.60.120.620">
    <property type="entry name" value="q2cbj1_9rhob like domain"/>
    <property type="match status" value="1"/>
</dbReference>
<accession>A0A5R9KNN0</accession>
<gene>
    <name evidence="2" type="ORF">FEN17_24105</name>
</gene>
<reference evidence="2 3" key="1">
    <citation type="submission" date="2019-05" db="EMBL/GenBank/DDBJ databases">
        <authorList>
            <person name="Qu J.-H."/>
        </authorList>
    </citation>
    <scope>NUCLEOTIDE SEQUENCE [LARGE SCALE GENOMIC DNA]</scope>
    <source>
        <strain evidence="2 3">T17</strain>
    </source>
</reference>
<name>A0A5R9KNN0_9BACT</name>
<evidence type="ECO:0000256" key="1">
    <source>
        <dbReference type="ARBA" id="ARBA00001954"/>
    </source>
</evidence>
<dbReference type="AlphaFoldDB" id="A0A5R9KNN0"/>
<dbReference type="Proteomes" id="UP000306402">
    <property type="component" value="Unassembled WGS sequence"/>
</dbReference>
<dbReference type="GO" id="GO:0005506">
    <property type="term" value="F:iron ion binding"/>
    <property type="evidence" value="ECO:0007669"/>
    <property type="project" value="UniProtKB-ARBA"/>
</dbReference>
<dbReference type="InterPro" id="IPR008775">
    <property type="entry name" value="Phytyl_CoA_dOase-like"/>
</dbReference>
<sequence>MSLLRRVIRKAETIKDQYFPLKEFDKSTLPWIDQENPDIAGFLKNHPPRYDVPYDMADKLRNWQQNGYVVLENIIPEAMIDKFWGDFRELVSHPEKYDLSVRIDLEEFKPNQERNIKEFPKDALQGKYVKINDFHNSSVAGKKLMTHPYIVSFLEAIFNEKVVVMQSLVFMYGSQQPSHQDFPWVTAKIPSHLAAAWIALEDIKIDSGPLYYYIGSHKMPKFNFGSGILFKPDSTKTPLEFADYLDKTSADLKLPKETLLIKKGDVLIWHAALAHGGSMITNLDQTRKSFVCHYSTEKALPFHRNFPTQVPVKQDYNGVYIYNNPNLPQSEDVLK</sequence>
<dbReference type="GO" id="GO:0016706">
    <property type="term" value="F:2-oxoglutarate-dependent dioxygenase activity"/>
    <property type="evidence" value="ECO:0007669"/>
    <property type="project" value="UniProtKB-ARBA"/>
</dbReference>
<dbReference type="SUPFAM" id="SSF51197">
    <property type="entry name" value="Clavaminate synthase-like"/>
    <property type="match status" value="1"/>
</dbReference>
<comment type="cofactor">
    <cofactor evidence="1">
        <name>Fe(2+)</name>
        <dbReference type="ChEBI" id="CHEBI:29033"/>
    </cofactor>
</comment>
<protein>
    <submittedName>
        <fullName evidence="2">Phytanoyl-CoA dioxygenase family protein</fullName>
    </submittedName>
</protein>
<dbReference type="EMBL" id="VCEJ01000008">
    <property type="protein sequence ID" value="TLU97882.1"/>
    <property type="molecule type" value="Genomic_DNA"/>
</dbReference>
<dbReference type="PANTHER" id="PTHR20883:SF48">
    <property type="entry name" value="ECTOINE DIOXYGENASE"/>
    <property type="match status" value="1"/>
</dbReference>
<organism evidence="2 3">
    <name type="scientific">Dyadobacter luticola</name>
    <dbReference type="NCBI Taxonomy" id="1979387"/>
    <lineage>
        <taxon>Bacteria</taxon>
        <taxon>Pseudomonadati</taxon>
        <taxon>Bacteroidota</taxon>
        <taxon>Cytophagia</taxon>
        <taxon>Cytophagales</taxon>
        <taxon>Spirosomataceae</taxon>
        <taxon>Dyadobacter</taxon>
    </lineage>
</organism>
<dbReference type="Pfam" id="PF05721">
    <property type="entry name" value="PhyH"/>
    <property type="match status" value="1"/>
</dbReference>
<keyword evidence="2" id="KW-0223">Dioxygenase</keyword>